<dbReference type="SUPFAM" id="SSF48371">
    <property type="entry name" value="ARM repeat"/>
    <property type="match status" value="2"/>
</dbReference>
<dbReference type="InterPro" id="IPR016024">
    <property type="entry name" value="ARM-type_fold"/>
</dbReference>
<name>K1QD40_MAGGI</name>
<dbReference type="InterPro" id="IPR058669">
    <property type="entry name" value="TPR_IPO7/11-like"/>
</dbReference>
<dbReference type="SMART" id="SM00913">
    <property type="entry name" value="IBN_N"/>
    <property type="match status" value="1"/>
</dbReference>
<evidence type="ECO:0000256" key="1">
    <source>
        <dbReference type="ARBA" id="ARBA00004123"/>
    </source>
</evidence>
<dbReference type="Pfam" id="PF03810">
    <property type="entry name" value="IBN_N"/>
    <property type="match status" value="1"/>
</dbReference>
<evidence type="ECO:0000256" key="4">
    <source>
        <dbReference type="ARBA" id="ARBA00022448"/>
    </source>
</evidence>
<feature type="region of interest" description="Disordered" evidence="9">
    <location>
        <begin position="1026"/>
        <end position="1098"/>
    </location>
</feature>
<dbReference type="InterPro" id="IPR011989">
    <property type="entry name" value="ARM-like"/>
</dbReference>
<protein>
    <submittedName>
        <fullName evidence="10">Importin-7</fullName>
    </submittedName>
</protein>
<dbReference type="PANTHER" id="PTHR10997:SF18">
    <property type="entry name" value="D-IMPORTIN 7_RANBP7"/>
    <property type="match status" value="1"/>
</dbReference>
<dbReference type="FunCoup" id="K1QD40">
    <property type="interactions" value="2159"/>
</dbReference>
<dbReference type="GO" id="GO:0005829">
    <property type="term" value="C:cytosol"/>
    <property type="evidence" value="ECO:0007669"/>
    <property type="project" value="TreeGrafter"/>
</dbReference>
<comment type="subcellular location">
    <subcellularLocation>
        <location evidence="2">Cytoplasm</location>
    </subcellularLocation>
    <subcellularLocation>
        <location evidence="1">Nucleus</location>
    </subcellularLocation>
</comment>
<dbReference type="Gene3D" id="1.25.10.10">
    <property type="entry name" value="Leucine-rich Repeat Variant"/>
    <property type="match status" value="2"/>
</dbReference>
<proteinExistence type="inferred from homology"/>
<dbReference type="PROSITE" id="PS50166">
    <property type="entry name" value="IMPORTIN_B_NT"/>
    <property type="match status" value="1"/>
</dbReference>
<gene>
    <name evidence="10" type="ORF">CGI_10022530</name>
</gene>
<dbReference type="InterPro" id="IPR013598">
    <property type="entry name" value="Exportin-1/Importin-b-like"/>
</dbReference>
<keyword evidence="8" id="KW-0175">Coiled coil</keyword>
<dbReference type="HOGENOM" id="CLU_004196_1_1_1"/>
<dbReference type="InterPro" id="IPR001494">
    <property type="entry name" value="Importin-beta_N"/>
</dbReference>
<accession>K1QD40</accession>
<evidence type="ECO:0000256" key="5">
    <source>
        <dbReference type="ARBA" id="ARBA00022490"/>
    </source>
</evidence>
<keyword evidence="6" id="KW-0653">Protein transport</keyword>
<sequence>MDAGKLIEVLRATLDPNQREQAEKQLTEVHKIIGFSPILLQAIMSDQLDMPVRQAGVIYLKNMVTQFWQDREAEKPGDPVPFSIHEHDRAAVREHLIEAIIHAPEPVRVQLCVCISHIIKHDYPGRWPNVPEKILLYIQSDNHSTWMGALMSLYQMVKVYEYKRPDERKILDDAMAIILPVVYQRLISLMPDESEYSVLLQKQILKVFYAFIQNYLPLEVLTKEVFTQWMEAVRQIVDRPVPEQTNQIDVEDRPELAWWKVKKWAVHILARVFERYGSPGNVTKEYTQFSEWYLKSFSGGIIQVLFKVLDQYRQKIYIAPRVLQQSVNYLNQGVSHAFSWKFMKPHMQGIIQEVIFPLMCHSDEDEELWNTDPQEYIRIKYDVFEDFLSPVIAAQTLFYSAASKRKEVLQKAMGFCMQVLTQPQVDPRQKDGALHMIGAVAEVILKRKIYKDQAEMLLATHVFPEFSSEHGFLRARAAWVLKHFCELKFKNEQNLKTSLEMVRQCLCSDKELPVRVEAAVALQVLLVEQEKAKDYIQPFVKPICLELLKVIRETENDDLTSVMQRIVITFDAEVTPLAVEMMTHLAQTFAQVIEADMDSSEEKAITALGILNTMETILNVMENQKEASMILTQLEGIVLNVIGVILQKNIMDFYEEVLSLIYSLTSAQVSHHMWQVFAKDYIQPFVKPICLELLKVIRETENDDLTSVMQRIVITFDAEVTPLAVEMMTHLAQTFAQVIEADMDSSEEKAITALGILNTMETILNVMENQKEASMILTQLEGIVLNVIGVILQKNIMDFYEEVLSLIYSLTSAQVSHHMWQVFGMLYEMFQKDGIDYFTDMMPALHNYITVDTPAFLSNPEHIQVIYNMCKQVMSAEIGEDAECHAAKLLEVILLQCPGQVDHVVPLFVELVLQRLTREVLTSELRTMCLQVVIAALYYNPPLLLDTLTKLQIDNITGSILEQFLKQWLHDVDCFLGLHDRKMCVLGLCSLINMAGVRPTEVTNVGPQIMPASLVLFQGLKRAYASKAQEENEDSDDDEDDDEDEVNEELASSEDEIDEEGAQYIEKLEKAANNEDDDSDGEYTDDGTEETALESYQTPLDEETCPVDEYMIFKTVLQNLQANDPNWYNSLISQLTEEQRKEVEEVFKLAEQRRAAAESRKIEERGGYVFQQTSVPSSFNFGS</sequence>
<dbReference type="Pfam" id="PF08389">
    <property type="entry name" value="Xpo1"/>
    <property type="match status" value="1"/>
</dbReference>
<reference evidence="10" key="1">
    <citation type="journal article" date="2012" name="Nature">
        <title>The oyster genome reveals stress adaptation and complexity of shell formation.</title>
        <authorList>
            <person name="Zhang G."/>
            <person name="Fang X."/>
            <person name="Guo X."/>
            <person name="Li L."/>
            <person name="Luo R."/>
            <person name="Xu F."/>
            <person name="Yang P."/>
            <person name="Zhang L."/>
            <person name="Wang X."/>
            <person name="Qi H."/>
            <person name="Xiong Z."/>
            <person name="Que H."/>
            <person name="Xie Y."/>
            <person name="Holland P.W."/>
            <person name="Paps J."/>
            <person name="Zhu Y."/>
            <person name="Wu F."/>
            <person name="Chen Y."/>
            <person name="Wang J."/>
            <person name="Peng C."/>
            <person name="Meng J."/>
            <person name="Yang L."/>
            <person name="Liu J."/>
            <person name="Wen B."/>
            <person name="Zhang N."/>
            <person name="Huang Z."/>
            <person name="Zhu Q."/>
            <person name="Feng Y."/>
            <person name="Mount A."/>
            <person name="Hedgecock D."/>
            <person name="Xu Z."/>
            <person name="Liu Y."/>
            <person name="Domazet-Loso T."/>
            <person name="Du Y."/>
            <person name="Sun X."/>
            <person name="Zhang S."/>
            <person name="Liu B."/>
            <person name="Cheng P."/>
            <person name="Jiang X."/>
            <person name="Li J."/>
            <person name="Fan D."/>
            <person name="Wang W."/>
            <person name="Fu W."/>
            <person name="Wang T."/>
            <person name="Wang B."/>
            <person name="Zhang J."/>
            <person name="Peng Z."/>
            <person name="Li Y."/>
            <person name="Li N."/>
            <person name="Wang J."/>
            <person name="Chen M."/>
            <person name="He Y."/>
            <person name="Tan F."/>
            <person name="Song X."/>
            <person name="Zheng Q."/>
            <person name="Huang R."/>
            <person name="Yang H."/>
            <person name="Du X."/>
            <person name="Chen L."/>
            <person name="Yang M."/>
            <person name="Gaffney P.M."/>
            <person name="Wang S."/>
            <person name="Luo L."/>
            <person name="She Z."/>
            <person name="Ming Y."/>
            <person name="Huang W."/>
            <person name="Zhang S."/>
            <person name="Huang B."/>
            <person name="Zhang Y."/>
            <person name="Qu T."/>
            <person name="Ni P."/>
            <person name="Miao G."/>
            <person name="Wang J."/>
            <person name="Wang Q."/>
            <person name="Steinberg C.E."/>
            <person name="Wang H."/>
            <person name="Li N."/>
            <person name="Qian L."/>
            <person name="Zhang G."/>
            <person name="Li Y."/>
            <person name="Yang H."/>
            <person name="Liu X."/>
            <person name="Wang J."/>
            <person name="Yin Y."/>
            <person name="Wang J."/>
        </authorList>
    </citation>
    <scope>NUCLEOTIDE SEQUENCE [LARGE SCALE GENOMIC DNA]</scope>
    <source>
        <strain evidence="10">05x7-T-G4-1.051#20</strain>
    </source>
</reference>
<dbReference type="Pfam" id="PF25758">
    <property type="entry name" value="TPR_IPO11"/>
    <property type="match status" value="1"/>
</dbReference>
<evidence type="ECO:0000256" key="7">
    <source>
        <dbReference type="ARBA" id="ARBA00023242"/>
    </source>
</evidence>
<evidence type="ECO:0000313" key="10">
    <source>
        <dbReference type="EMBL" id="EKC34827.1"/>
    </source>
</evidence>
<evidence type="ECO:0000256" key="9">
    <source>
        <dbReference type="SAM" id="MobiDB-lite"/>
    </source>
</evidence>
<keyword evidence="4" id="KW-0813">Transport</keyword>
<dbReference type="EMBL" id="JH817216">
    <property type="protein sequence ID" value="EKC34827.1"/>
    <property type="molecule type" value="Genomic_DNA"/>
</dbReference>
<feature type="compositionally biased region" description="Acidic residues" evidence="9">
    <location>
        <begin position="1031"/>
        <end position="1061"/>
    </location>
</feature>
<dbReference type="GO" id="GO:0031267">
    <property type="term" value="F:small GTPase binding"/>
    <property type="evidence" value="ECO:0007669"/>
    <property type="project" value="InterPro"/>
</dbReference>
<evidence type="ECO:0000256" key="2">
    <source>
        <dbReference type="ARBA" id="ARBA00004496"/>
    </source>
</evidence>
<comment type="similarity">
    <text evidence="3">Belongs to the importin beta family.</text>
</comment>
<dbReference type="GO" id="GO:0005635">
    <property type="term" value="C:nuclear envelope"/>
    <property type="evidence" value="ECO:0007669"/>
    <property type="project" value="TreeGrafter"/>
</dbReference>
<feature type="compositionally biased region" description="Acidic residues" evidence="9">
    <location>
        <begin position="1074"/>
        <end position="1092"/>
    </location>
</feature>
<dbReference type="PANTHER" id="PTHR10997">
    <property type="entry name" value="IMPORTIN-7, 8, 11"/>
    <property type="match status" value="1"/>
</dbReference>
<evidence type="ECO:0000256" key="6">
    <source>
        <dbReference type="ARBA" id="ARBA00022927"/>
    </source>
</evidence>
<keyword evidence="5" id="KW-0963">Cytoplasm</keyword>
<dbReference type="InParanoid" id="K1QD40"/>
<dbReference type="FunFam" id="1.25.10.10:FF:000053">
    <property type="entry name" value="Importin 7"/>
    <property type="match status" value="1"/>
</dbReference>
<evidence type="ECO:0000256" key="3">
    <source>
        <dbReference type="ARBA" id="ARBA00007991"/>
    </source>
</evidence>
<keyword evidence="7" id="KW-0539">Nucleus</keyword>
<dbReference type="AlphaFoldDB" id="K1QD40"/>
<feature type="coiled-coil region" evidence="8">
    <location>
        <begin position="1133"/>
        <end position="1160"/>
    </location>
</feature>
<evidence type="ECO:0000256" key="8">
    <source>
        <dbReference type="SAM" id="Coils"/>
    </source>
</evidence>
<dbReference type="GO" id="GO:0006606">
    <property type="term" value="P:protein import into nucleus"/>
    <property type="evidence" value="ECO:0007669"/>
    <property type="project" value="TreeGrafter"/>
</dbReference>
<organism evidence="10">
    <name type="scientific">Magallana gigas</name>
    <name type="common">Pacific oyster</name>
    <name type="synonym">Crassostrea gigas</name>
    <dbReference type="NCBI Taxonomy" id="29159"/>
    <lineage>
        <taxon>Eukaryota</taxon>
        <taxon>Metazoa</taxon>
        <taxon>Spiralia</taxon>
        <taxon>Lophotrochozoa</taxon>
        <taxon>Mollusca</taxon>
        <taxon>Bivalvia</taxon>
        <taxon>Autobranchia</taxon>
        <taxon>Pteriomorphia</taxon>
        <taxon>Ostreida</taxon>
        <taxon>Ostreoidea</taxon>
        <taxon>Ostreidae</taxon>
        <taxon>Magallana</taxon>
    </lineage>
</organism>